<dbReference type="Pfam" id="PF01844">
    <property type="entry name" value="HNH"/>
    <property type="match status" value="1"/>
</dbReference>
<proteinExistence type="inferred from homology"/>
<accession>A0ABP7CPV5</accession>
<keyword evidence="5" id="KW-1185">Reference proteome</keyword>
<sequence length="493" mass="53928">MSDEALDESSADALAGKICAAASVAAQSECQLIELIGEFDAGDAVRWWDGVKSLAHWLSWACSMSPGTAREHVRVARALRRMPTIRQAFREGRLSYSKVREATRVVDLVDDAELCELALTATAAQLARTVSGYRTAAGTRIHQGRDRGLTWTERENGTIDLRLRLPKEEAAVLLAAIAAAQDQFGSPPPTDADADTDTDTDTDTAPAYTSADGILDVARGFLQTAPEDRSGEDRTLVVVHVGLDQLSSDGGSAVEPVGDVPAGTSSLPQAASPPLPPTPARQPTCHVQGLSGIEAETARRLACDSDLLGAVLDRHRGVLALGRTHRLVSRTQRRALIIRDQARCQFTGCHQSRHLKAHHLIHWADGGPTDLDNLILLCQFHHTAVHEGQMTIHRTHPASGPGSWEFRMPDGTPHRDWYTAEGLLNFLTQHADRNRAEDQHRQRLSMITTVTGFHHPDAQRIQPGWRGERYDRHEAVQALFRMPVRASENQKAA</sequence>
<dbReference type="InterPro" id="IPR003870">
    <property type="entry name" value="DUF222"/>
</dbReference>
<dbReference type="InterPro" id="IPR002711">
    <property type="entry name" value="HNH"/>
</dbReference>
<dbReference type="InterPro" id="IPR003615">
    <property type="entry name" value="HNH_nuc"/>
</dbReference>
<name>A0ABP7CPV5_9ACTN</name>
<dbReference type="Pfam" id="PF02720">
    <property type="entry name" value="DUF222"/>
    <property type="match status" value="1"/>
</dbReference>
<feature type="domain" description="HNH nuclease" evidence="3">
    <location>
        <begin position="331"/>
        <end position="383"/>
    </location>
</feature>
<dbReference type="SMART" id="SM00507">
    <property type="entry name" value="HNHc"/>
    <property type="match status" value="1"/>
</dbReference>
<feature type="region of interest" description="Disordered" evidence="2">
    <location>
        <begin position="248"/>
        <end position="283"/>
    </location>
</feature>
<protein>
    <submittedName>
        <fullName evidence="4">HNH endonuclease signature motif containing protein</fullName>
    </submittedName>
</protein>
<evidence type="ECO:0000313" key="5">
    <source>
        <dbReference type="Proteomes" id="UP001500051"/>
    </source>
</evidence>
<comment type="similarity">
    <text evidence="1">Belongs to the Rv1128c/1148c/1588c/1702c/1945/3466 family.</text>
</comment>
<dbReference type="RefSeq" id="WP_344810641.1">
    <property type="nucleotide sequence ID" value="NZ_BAAAYX010000002.1"/>
</dbReference>
<dbReference type="Proteomes" id="UP001500051">
    <property type="component" value="Unassembled WGS sequence"/>
</dbReference>
<keyword evidence="4" id="KW-0255">Endonuclease</keyword>
<comment type="caution">
    <text evidence="4">The sequence shown here is derived from an EMBL/GenBank/DDBJ whole genome shotgun (WGS) entry which is preliminary data.</text>
</comment>
<feature type="region of interest" description="Disordered" evidence="2">
    <location>
        <begin position="182"/>
        <end position="210"/>
    </location>
</feature>
<dbReference type="EMBL" id="BAAAYX010000002">
    <property type="protein sequence ID" value="GAA3692287.1"/>
    <property type="molecule type" value="Genomic_DNA"/>
</dbReference>
<dbReference type="GO" id="GO:0004519">
    <property type="term" value="F:endonuclease activity"/>
    <property type="evidence" value="ECO:0007669"/>
    <property type="project" value="UniProtKB-KW"/>
</dbReference>
<feature type="compositionally biased region" description="Acidic residues" evidence="2">
    <location>
        <begin position="192"/>
        <end position="202"/>
    </location>
</feature>
<evidence type="ECO:0000256" key="2">
    <source>
        <dbReference type="SAM" id="MobiDB-lite"/>
    </source>
</evidence>
<evidence type="ECO:0000313" key="4">
    <source>
        <dbReference type="EMBL" id="GAA3692287.1"/>
    </source>
</evidence>
<reference evidence="5" key="1">
    <citation type="journal article" date="2019" name="Int. J. Syst. Evol. Microbiol.">
        <title>The Global Catalogue of Microorganisms (GCM) 10K type strain sequencing project: providing services to taxonomists for standard genome sequencing and annotation.</title>
        <authorList>
            <consortium name="The Broad Institute Genomics Platform"/>
            <consortium name="The Broad Institute Genome Sequencing Center for Infectious Disease"/>
            <person name="Wu L."/>
            <person name="Ma J."/>
        </authorList>
    </citation>
    <scope>NUCLEOTIDE SEQUENCE [LARGE SCALE GENOMIC DNA]</scope>
    <source>
        <strain evidence="5">JCM 16548</strain>
    </source>
</reference>
<evidence type="ECO:0000256" key="1">
    <source>
        <dbReference type="ARBA" id="ARBA00023450"/>
    </source>
</evidence>
<keyword evidence="4" id="KW-0378">Hydrolase</keyword>
<dbReference type="Gene3D" id="1.10.30.50">
    <property type="match status" value="1"/>
</dbReference>
<gene>
    <name evidence="4" type="ORF">GCM10022204_04570</name>
</gene>
<organism evidence="4 5">
    <name type="scientific">Microlunatus aurantiacus</name>
    <dbReference type="NCBI Taxonomy" id="446786"/>
    <lineage>
        <taxon>Bacteria</taxon>
        <taxon>Bacillati</taxon>
        <taxon>Actinomycetota</taxon>
        <taxon>Actinomycetes</taxon>
        <taxon>Propionibacteriales</taxon>
        <taxon>Propionibacteriaceae</taxon>
        <taxon>Microlunatus</taxon>
    </lineage>
</organism>
<feature type="compositionally biased region" description="Pro residues" evidence="2">
    <location>
        <begin position="271"/>
        <end position="280"/>
    </location>
</feature>
<keyword evidence="4" id="KW-0540">Nuclease</keyword>
<dbReference type="CDD" id="cd00085">
    <property type="entry name" value="HNHc"/>
    <property type="match status" value="1"/>
</dbReference>
<evidence type="ECO:0000259" key="3">
    <source>
        <dbReference type="SMART" id="SM00507"/>
    </source>
</evidence>